<dbReference type="Proteomes" id="UP000741863">
    <property type="component" value="Unassembled WGS sequence"/>
</dbReference>
<organism evidence="7 8">
    <name type="scientific">Geomicrobium sediminis</name>
    <dbReference type="NCBI Taxonomy" id="1347788"/>
    <lineage>
        <taxon>Bacteria</taxon>
        <taxon>Bacillati</taxon>
        <taxon>Bacillota</taxon>
        <taxon>Bacilli</taxon>
        <taxon>Bacillales</taxon>
        <taxon>Geomicrobium</taxon>
    </lineage>
</organism>
<name>A0ABS2P8Z4_9BACL</name>
<comment type="subcellular location">
    <subcellularLocation>
        <location evidence="1">Cell membrane</location>
        <topology evidence="1">Multi-pass membrane protein</topology>
    </subcellularLocation>
</comment>
<evidence type="ECO:0000256" key="3">
    <source>
        <dbReference type="ARBA" id="ARBA00022692"/>
    </source>
</evidence>
<feature type="transmembrane region" description="Helical" evidence="6">
    <location>
        <begin position="33"/>
        <end position="51"/>
    </location>
</feature>
<dbReference type="PANTHER" id="PTHR33931:SF2">
    <property type="entry name" value="HOLIN-LIKE PROTEIN CIDA"/>
    <property type="match status" value="1"/>
</dbReference>
<evidence type="ECO:0000313" key="7">
    <source>
        <dbReference type="EMBL" id="MBM7631883.1"/>
    </source>
</evidence>
<dbReference type="Pfam" id="PF03788">
    <property type="entry name" value="LrgA"/>
    <property type="match status" value="1"/>
</dbReference>
<evidence type="ECO:0000256" key="1">
    <source>
        <dbReference type="ARBA" id="ARBA00004651"/>
    </source>
</evidence>
<sequence length="126" mass="14063">MKVVKGFSFLLLQLAVLVLFYFIGMMISSWIPFPIPGSVIGMLLLLLCLQFKIIKIQWVKQGATLLIVHMPLLFIPILAGLIQHLDLLRAHGLTLVVITALSTWLVLATASLLSQWLLKKQVSSNE</sequence>
<feature type="transmembrane region" description="Helical" evidence="6">
    <location>
        <begin position="7"/>
        <end position="27"/>
    </location>
</feature>
<reference evidence="7 8" key="1">
    <citation type="submission" date="2021-01" db="EMBL/GenBank/DDBJ databases">
        <title>Genomic Encyclopedia of Type Strains, Phase IV (KMG-IV): sequencing the most valuable type-strain genomes for metagenomic binning, comparative biology and taxonomic classification.</title>
        <authorList>
            <person name="Goeker M."/>
        </authorList>
    </citation>
    <scope>NUCLEOTIDE SEQUENCE [LARGE SCALE GENOMIC DNA]</scope>
    <source>
        <strain evidence="7 8">DSM 25540</strain>
    </source>
</reference>
<keyword evidence="8" id="KW-1185">Reference proteome</keyword>
<feature type="transmembrane region" description="Helical" evidence="6">
    <location>
        <begin position="63"/>
        <end position="82"/>
    </location>
</feature>
<keyword evidence="4 6" id="KW-1133">Transmembrane helix</keyword>
<protein>
    <submittedName>
        <fullName evidence="7">Holin-like protein</fullName>
    </submittedName>
</protein>
<gene>
    <name evidence="7" type="ORF">JOD17_000975</name>
</gene>
<keyword evidence="3 6" id="KW-0812">Transmembrane</keyword>
<dbReference type="InterPro" id="IPR005538">
    <property type="entry name" value="LrgA/CidA"/>
</dbReference>
<accession>A0ABS2P8Z4</accession>
<dbReference type="EMBL" id="JAFBEC010000002">
    <property type="protein sequence ID" value="MBM7631883.1"/>
    <property type="molecule type" value="Genomic_DNA"/>
</dbReference>
<comment type="caution">
    <text evidence="7">The sequence shown here is derived from an EMBL/GenBank/DDBJ whole genome shotgun (WGS) entry which is preliminary data.</text>
</comment>
<evidence type="ECO:0000256" key="5">
    <source>
        <dbReference type="ARBA" id="ARBA00023136"/>
    </source>
</evidence>
<evidence type="ECO:0000313" key="8">
    <source>
        <dbReference type="Proteomes" id="UP000741863"/>
    </source>
</evidence>
<proteinExistence type="predicted"/>
<keyword evidence="2" id="KW-1003">Cell membrane</keyword>
<dbReference type="RefSeq" id="WP_204695917.1">
    <property type="nucleotide sequence ID" value="NZ_JAFBEC010000002.1"/>
</dbReference>
<keyword evidence="5 6" id="KW-0472">Membrane</keyword>
<evidence type="ECO:0000256" key="6">
    <source>
        <dbReference type="SAM" id="Phobius"/>
    </source>
</evidence>
<evidence type="ECO:0000256" key="2">
    <source>
        <dbReference type="ARBA" id="ARBA00022475"/>
    </source>
</evidence>
<dbReference type="PANTHER" id="PTHR33931">
    <property type="entry name" value="HOLIN-LIKE PROTEIN CIDA-RELATED"/>
    <property type="match status" value="1"/>
</dbReference>
<evidence type="ECO:0000256" key="4">
    <source>
        <dbReference type="ARBA" id="ARBA00022989"/>
    </source>
</evidence>
<feature type="transmembrane region" description="Helical" evidence="6">
    <location>
        <begin position="94"/>
        <end position="118"/>
    </location>
</feature>